<dbReference type="Gene3D" id="3.30.160.60">
    <property type="entry name" value="Classic Zinc Finger"/>
    <property type="match status" value="2"/>
</dbReference>
<dbReference type="PROSITE" id="PS00028">
    <property type="entry name" value="ZINC_FINGER_C2H2_1"/>
    <property type="match status" value="2"/>
</dbReference>
<evidence type="ECO:0000256" key="3">
    <source>
        <dbReference type="ARBA" id="ARBA00022771"/>
    </source>
</evidence>
<name>A0A7K8M2N8_9CORV</name>
<dbReference type="PROSITE" id="PS50157">
    <property type="entry name" value="ZINC_FINGER_C2H2_2"/>
    <property type="match status" value="2"/>
</dbReference>
<dbReference type="PANTHER" id="PTHR23226:SF377">
    <property type="entry name" value="ZINC FINGER AND SCAN DOMAIN-CONTAINING PROTEIN 20"/>
    <property type="match status" value="1"/>
</dbReference>
<dbReference type="EMBL" id="VWYY01000081">
    <property type="protein sequence ID" value="NXE33945.1"/>
    <property type="molecule type" value="Genomic_DNA"/>
</dbReference>
<feature type="domain" description="C2H2-type" evidence="8">
    <location>
        <begin position="7"/>
        <end position="34"/>
    </location>
</feature>
<keyword evidence="1" id="KW-0479">Metal-binding</keyword>
<evidence type="ECO:0000256" key="1">
    <source>
        <dbReference type="ARBA" id="ARBA00022723"/>
    </source>
</evidence>
<feature type="non-terminal residue" evidence="9">
    <location>
        <position position="59"/>
    </location>
</feature>
<dbReference type="AlphaFoldDB" id="A0A7K8M2N8"/>
<accession>A0A7K8M2N8</accession>
<keyword evidence="2" id="KW-0677">Repeat</keyword>
<reference evidence="9 10" key="1">
    <citation type="submission" date="2019-09" db="EMBL/GenBank/DDBJ databases">
        <title>Bird 10,000 Genomes (B10K) Project - Family phase.</title>
        <authorList>
            <person name="Zhang G."/>
        </authorList>
    </citation>
    <scope>NUCLEOTIDE SEQUENCE [LARGE SCALE GENOMIC DNA]</scope>
    <source>
        <strain evidence="9">B10K-CU-031-17</strain>
        <tissue evidence="9">Muscle</tissue>
    </source>
</reference>
<dbReference type="GO" id="GO:0008270">
    <property type="term" value="F:zinc ion binding"/>
    <property type="evidence" value="ECO:0007669"/>
    <property type="project" value="UniProtKB-KW"/>
</dbReference>
<keyword evidence="5" id="KW-0238">DNA-binding</keyword>
<keyword evidence="6" id="KW-0539">Nucleus</keyword>
<keyword evidence="3 7" id="KW-0863">Zinc-finger</keyword>
<evidence type="ECO:0000256" key="4">
    <source>
        <dbReference type="ARBA" id="ARBA00022833"/>
    </source>
</evidence>
<dbReference type="InterPro" id="IPR013087">
    <property type="entry name" value="Znf_C2H2_type"/>
</dbReference>
<sequence length="59" mass="6824">HTGEKPYKCSQCGRGFSGNSNLIKHTRIHTGEQPYRCSQCGESFRFQPQLVRHQKHHAE</sequence>
<dbReference type="Pfam" id="PF00096">
    <property type="entry name" value="zf-C2H2"/>
    <property type="match status" value="2"/>
</dbReference>
<proteinExistence type="predicted"/>
<gene>
    <name evidence="9" type="primary">Znf544</name>
    <name evidence="9" type="ORF">PTILEU_R14935</name>
</gene>
<dbReference type="SMART" id="SM00355">
    <property type="entry name" value="ZnF_C2H2"/>
    <property type="match status" value="2"/>
</dbReference>
<evidence type="ECO:0000256" key="6">
    <source>
        <dbReference type="ARBA" id="ARBA00023242"/>
    </source>
</evidence>
<dbReference type="InterPro" id="IPR036236">
    <property type="entry name" value="Znf_C2H2_sf"/>
</dbReference>
<evidence type="ECO:0000256" key="2">
    <source>
        <dbReference type="ARBA" id="ARBA00022737"/>
    </source>
</evidence>
<dbReference type="SUPFAM" id="SSF57667">
    <property type="entry name" value="beta-beta-alpha zinc fingers"/>
    <property type="match status" value="1"/>
</dbReference>
<evidence type="ECO:0000313" key="10">
    <source>
        <dbReference type="Proteomes" id="UP000547721"/>
    </source>
</evidence>
<dbReference type="GO" id="GO:0000981">
    <property type="term" value="F:DNA-binding transcription factor activity, RNA polymerase II-specific"/>
    <property type="evidence" value="ECO:0007669"/>
    <property type="project" value="TreeGrafter"/>
</dbReference>
<dbReference type="GO" id="GO:0000978">
    <property type="term" value="F:RNA polymerase II cis-regulatory region sequence-specific DNA binding"/>
    <property type="evidence" value="ECO:0007669"/>
    <property type="project" value="TreeGrafter"/>
</dbReference>
<dbReference type="FunFam" id="3.30.160.60:FF:000384">
    <property type="entry name" value="Zinc finger protein 550"/>
    <property type="match status" value="1"/>
</dbReference>
<evidence type="ECO:0000256" key="7">
    <source>
        <dbReference type="PROSITE-ProRule" id="PRU00042"/>
    </source>
</evidence>
<evidence type="ECO:0000259" key="8">
    <source>
        <dbReference type="PROSITE" id="PS50157"/>
    </source>
</evidence>
<evidence type="ECO:0000256" key="5">
    <source>
        <dbReference type="ARBA" id="ARBA00023125"/>
    </source>
</evidence>
<feature type="domain" description="C2H2-type" evidence="8">
    <location>
        <begin position="35"/>
        <end position="59"/>
    </location>
</feature>
<comment type="caution">
    <text evidence="9">The sequence shown here is derived from an EMBL/GenBank/DDBJ whole genome shotgun (WGS) entry which is preliminary data.</text>
</comment>
<keyword evidence="4" id="KW-0862">Zinc</keyword>
<dbReference type="Proteomes" id="UP000547721">
    <property type="component" value="Unassembled WGS sequence"/>
</dbReference>
<evidence type="ECO:0000313" key="9">
    <source>
        <dbReference type="EMBL" id="NXE33945.1"/>
    </source>
</evidence>
<dbReference type="PANTHER" id="PTHR23226">
    <property type="entry name" value="ZINC FINGER AND SCAN DOMAIN-CONTAINING"/>
    <property type="match status" value="1"/>
</dbReference>
<organism evidence="9 10">
    <name type="scientific">Ptilorrhoa leucosticta</name>
    <dbReference type="NCBI Taxonomy" id="449384"/>
    <lineage>
        <taxon>Eukaryota</taxon>
        <taxon>Metazoa</taxon>
        <taxon>Chordata</taxon>
        <taxon>Craniata</taxon>
        <taxon>Vertebrata</taxon>
        <taxon>Euteleostomi</taxon>
        <taxon>Archelosauria</taxon>
        <taxon>Archosauria</taxon>
        <taxon>Dinosauria</taxon>
        <taxon>Saurischia</taxon>
        <taxon>Theropoda</taxon>
        <taxon>Coelurosauria</taxon>
        <taxon>Aves</taxon>
        <taxon>Neognathae</taxon>
        <taxon>Neoaves</taxon>
        <taxon>Telluraves</taxon>
        <taxon>Australaves</taxon>
        <taxon>Passeriformes</taxon>
        <taxon>Corvoidea</taxon>
        <taxon>Cinclosomatidae</taxon>
        <taxon>Ptilorrhoa</taxon>
    </lineage>
</organism>
<protein>
    <submittedName>
        <fullName evidence="9">ZN544 protein</fullName>
    </submittedName>
</protein>
<feature type="non-terminal residue" evidence="9">
    <location>
        <position position="1"/>
    </location>
</feature>
<dbReference type="FunFam" id="3.30.160.60:FF:001119">
    <property type="entry name" value="zinc finger protein 408"/>
    <property type="match status" value="1"/>
</dbReference>
<keyword evidence="10" id="KW-1185">Reference proteome</keyword>